<organism evidence="3 4">
    <name type="scientific">Zymoseptoria brevis</name>
    <dbReference type="NCBI Taxonomy" id="1047168"/>
    <lineage>
        <taxon>Eukaryota</taxon>
        <taxon>Fungi</taxon>
        <taxon>Dikarya</taxon>
        <taxon>Ascomycota</taxon>
        <taxon>Pezizomycotina</taxon>
        <taxon>Dothideomycetes</taxon>
        <taxon>Dothideomycetidae</taxon>
        <taxon>Mycosphaerellales</taxon>
        <taxon>Mycosphaerellaceae</taxon>
        <taxon>Zymoseptoria</taxon>
    </lineage>
</organism>
<dbReference type="Pfam" id="PF00638">
    <property type="entry name" value="Ran_BP1"/>
    <property type="match status" value="1"/>
</dbReference>
<dbReference type="OrthoDB" id="2831558at2759"/>
<dbReference type="InterPro" id="IPR011993">
    <property type="entry name" value="PH-like_dom_sf"/>
</dbReference>
<keyword evidence="4" id="KW-1185">Reference proteome</keyword>
<dbReference type="Gene3D" id="2.30.29.30">
    <property type="entry name" value="Pleckstrin-homology domain (PH domain)/Phosphotyrosine-binding domain (PTB)"/>
    <property type="match status" value="1"/>
</dbReference>
<dbReference type="Gene3D" id="3.30.200.20">
    <property type="entry name" value="Phosphorylase Kinase, domain 1"/>
    <property type="match status" value="1"/>
</dbReference>
<evidence type="ECO:0000259" key="2">
    <source>
        <dbReference type="PROSITE" id="PS50196"/>
    </source>
</evidence>
<feature type="region of interest" description="Disordered" evidence="1">
    <location>
        <begin position="269"/>
        <end position="299"/>
    </location>
</feature>
<dbReference type="InterPro" id="IPR000156">
    <property type="entry name" value="Ran_bind_dom"/>
</dbReference>
<dbReference type="SUPFAM" id="SSF56112">
    <property type="entry name" value="Protein kinase-like (PK-like)"/>
    <property type="match status" value="1"/>
</dbReference>
<name>A0A0F4GYW0_9PEZI</name>
<protein>
    <recommendedName>
        <fullName evidence="2">RanBD1 domain-containing protein</fullName>
    </recommendedName>
</protein>
<dbReference type="PANTHER" id="PTHR36091">
    <property type="entry name" value="ALTERED INHERITANCE OF MITOCHONDRIA PROTEIN 9, MITOCHONDRIAL"/>
    <property type="match status" value="1"/>
</dbReference>
<feature type="compositionally biased region" description="Polar residues" evidence="1">
    <location>
        <begin position="190"/>
        <end position="218"/>
    </location>
</feature>
<dbReference type="InterPro" id="IPR051035">
    <property type="entry name" value="Mito_inheritance_9"/>
</dbReference>
<feature type="region of interest" description="Disordered" evidence="1">
    <location>
        <begin position="1"/>
        <end position="237"/>
    </location>
</feature>
<reference evidence="3 4" key="1">
    <citation type="submission" date="2015-03" db="EMBL/GenBank/DDBJ databases">
        <title>RNA-seq based gene annotation and comparative genomics of four Zymoseptoria species reveal species-specific pathogenicity related genes and transposable element activity.</title>
        <authorList>
            <person name="Grandaubert J."/>
            <person name="Bhattacharyya A."/>
            <person name="Stukenbrock E.H."/>
        </authorList>
    </citation>
    <scope>NUCLEOTIDE SEQUENCE [LARGE SCALE GENOMIC DNA]</scope>
    <source>
        <strain evidence="3 4">Zb18110</strain>
    </source>
</reference>
<gene>
    <name evidence="3" type="ORF">TI39_contig53g00015</name>
</gene>
<dbReference type="STRING" id="1047168.A0A0F4GYW0"/>
<comment type="caution">
    <text evidence="3">The sequence shown here is derived from an EMBL/GenBank/DDBJ whole genome shotgun (WGS) entry which is preliminary data.</text>
</comment>
<dbReference type="SMART" id="SM00160">
    <property type="entry name" value="RanBD"/>
    <property type="match status" value="1"/>
</dbReference>
<evidence type="ECO:0000313" key="4">
    <source>
        <dbReference type="Proteomes" id="UP000033647"/>
    </source>
</evidence>
<dbReference type="SUPFAM" id="SSF50729">
    <property type="entry name" value="PH domain-like"/>
    <property type="match status" value="1"/>
</dbReference>
<dbReference type="PANTHER" id="PTHR36091:SF2">
    <property type="entry name" value="AMINOGLYCOSIDE PHOSPHOTRANSFERASE DOMAIN-CONTAINING PROTEIN"/>
    <property type="match status" value="1"/>
</dbReference>
<evidence type="ECO:0000256" key="1">
    <source>
        <dbReference type="SAM" id="MobiDB-lite"/>
    </source>
</evidence>
<dbReference type="Pfam" id="PF01636">
    <property type="entry name" value="APH"/>
    <property type="match status" value="1"/>
</dbReference>
<dbReference type="EMBL" id="LAFY01000050">
    <property type="protein sequence ID" value="KJY02424.1"/>
    <property type="molecule type" value="Genomic_DNA"/>
</dbReference>
<dbReference type="AlphaFoldDB" id="A0A0F4GYW0"/>
<dbReference type="InterPro" id="IPR002575">
    <property type="entry name" value="Aminoglycoside_PTrfase"/>
</dbReference>
<dbReference type="Gene3D" id="3.90.1200.10">
    <property type="match status" value="1"/>
</dbReference>
<feature type="region of interest" description="Disordered" evidence="1">
    <location>
        <begin position="354"/>
        <end position="413"/>
    </location>
</feature>
<dbReference type="Proteomes" id="UP000033647">
    <property type="component" value="Unassembled WGS sequence"/>
</dbReference>
<sequence>MAPDRDSAVHSDAENGEKPVREQLKNARITQERAAVTSDPSNGEPIVEDNTSSVDDGTLKPQPRAELRRKRSYEEVDDANAHTAPSDPVRHHTRKRSRDSTAEEFELNNGRRKGSGERSRNSEDENEAEADSAKANGISKPPRPSTPDGPAEKQNDGMVEEVASPKNKRSRLHSSTEDDIAASKAENTDESTSNGTAKETSTTKIPPTSGFANASATSPFGALAGSNSPAAEATSSSSAFAASGFSALSGSTTSGFGSIAKSSGGFGSGGSFASGAKSPQSSTEAEPKPSSGGFGGALGQKSAFAGAGSTSLNSGFGSASSGFGRIGSPSAVGFGSGSGTGFGGLSSTIGGGGGLGSFASGKSAPAPLGGASKPTRAFGAPAADVDDDEGSNAGDEGEGVKSPLSTEEEKQDERFYAQSLETGEEDEVTAFSCRAKLYNFTFVGEGEKEGKKKEWRERGLGVLRLNVKDAGDGEKTKARLLMRADGSHRVVLNTPLTKDIKFGSPNGGPPQGGYIFFMGTIGEGGGLELLQVKMRQQNCLDLYEKVTELRETTPYESKDFYNFTRARFVQNEDAQMEARRVSFDVNELAKEAGRCVAASCVNVEERLPDGMHNRAMLLTMDNGKQLVAKVPHPSAGEPHFTTASEVATMEFMRTRLNTPVPEVYAWCSHAERTTVGVEYIIMEKAEGVLLETIWQKMELRQQGALVKAVVRLQAEWASSLFAGYGSIYYAADLEEDRRLPLHGSSPAQEIFALGPITGGDWNDNGRLDVAFDRGPWKTVEQYLEAIGLREAKCVKELPRLPPPQVTLCGPGLYESTREKKLRALCYYQQIFRHLLPHPGDSPIRRPVPWHGDLHVANMFVDPKDPTKILSIIDWQSTEVAPLFVQARQPYIIDFEGPQLPDLSTEHPSLPEDFDQLSPGEQAAAHNLRLRQALVMAYRQRTRVMAPDVWKAFEYQATPAAQLLQLARVLLVDGEGMYTARLVEHLRDPDGILKESGISMTEAEMAEAEADGEKAVLGIQWMTGISDTIGRELFPLGGCVKTERYDDSKDALRQCKEQVIEEFAKTDEERKAWEDAWPFDN</sequence>
<proteinExistence type="predicted"/>
<dbReference type="InterPro" id="IPR011009">
    <property type="entry name" value="Kinase-like_dom_sf"/>
</dbReference>
<feature type="compositionally biased region" description="Basic and acidic residues" evidence="1">
    <location>
        <begin position="114"/>
        <end position="123"/>
    </location>
</feature>
<dbReference type="GO" id="GO:0005739">
    <property type="term" value="C:mitochondrion"/>
    <property type="evidence" value="ECO:0007669"/>
    <property type="project" value="TreeGrafter"/>
</dbReference>
<accession>A0A0F4GYW0</accession>
<feature type="domain" description="RanBD1" evidence="2">
    <location>
        <begin position="402"/>
        <end position="548"/>
    </location>
</feature>
<feature type="compositionally biased region" description="Low complexity" evidence="1">
    <location>
        <begin position="226"/>
        <end position="237"/>
    </location>
</feature>
<dbReference type="PROSITE" id="PS50196">
    <property type="entry name" value="RANBD1"/>
    <property type="match status" value="1"/>
</dbReference>
<evidence type="ECO:0000313" key="3">
    <source>
        <dbReference type="EMBL" id="KJY02424.1"/>
    </source>
</evidence>
<feature type="compositionally biased region" description="Basic and acidic residues" evidence="1">
    <location>
        <begin position="1"/>
        <end position="25"/>
    </location>
</feature>